<dbReference type="Pfam" id="PF13000">
    <property type="entry name" value="Acatn"/>
    <property type="match status" value="1"/>
</dbReference>
<organism evidence="2 3">
    <name type="scientific">Bodo saltans</name>
    <name type="common">Flagellated protozoan</name>
    <dbReference type="NCBI Taxonomy" id="75058"/>
    <lineage>
        <taxon>Eukaryota</taxon>
        <taxon>Discoba</taxon>
        <taxon>Euglenozoa</taxon>
        <taxon>Kinetoplastea</taxon>
        <taxon>Metakinetoplastina</taxon>
        <taxon>Eubodonida</taxon>
        <taxon>Bodonidae</taxon>
        <taxon>Bodo</taxon>
    </lineage>
</organism>
<dbReference type="InterPro" id="IPR024371">
    <property type="entry name" value="AcetylCoA_trans_1-like"/>
</dbReference>
<keyword evidence="1" id="KW-1133">Transmembrane helix</keyword>
<feature type="non-terminal residue" evidence="2">
    <location>
        <position position="163"/>
    </location>
</feature>
<feature type="transmembrane region" description="Helical" evidence="1">
    <location>
        <begin position="109"/>
        <end position="129"/>
    </location>
</feature>
<reference evidence="3" key="1">
    <citation type="submission" date="2015-09" db="EMBL/GenBank/DDBJ databases">
        <authorList>
            <consortium name="Pathogen Informatics"/>
        </authorList>
    </citation>
    <scope>NUCLEOTIDE SEQUENCE [LARGE SCALE GENOMIC DNA]</scope>
    <source>
        <strain evidence="3">Lake Konstanz</strain>
    </source>
</reference>
<evidence type="ECO:0000313" key="3">
    <source>
        <dbReference type="Proteomes" id="UP000051952"/>
    </source>
</evidence>
<dbReference type="AlphaFoldDB" id="A0A0S4IVD2"/>
<keyword evidence="1" id="KW-0812">Transmembrane</keyword>
<evidence type="ECO:0000313" key="2">
    <source>
        <dbReference type="EMBL" id="CUF99699.1"/>
    </source>
</evidence>
<proteinExistence type="predicted"/>
<dbReference type="EMBL" id="CYKH01000484">
    <property type="protein sequence ID" value="CUF99699.1"/>
    <property type="molecule type" value="Genomic_DNA"/>
</dbReference>
<accession>A0A0S4IVD2</accession>
<dbReference type="VEuPathDB" id="TriTrypDB:BSAL_68835c"/>
<dbReference type="GO" id="GO:0035348">
    <property type="term" value="P:acetyl-CoA transmembrane transport"/>
    <property type="evidence" value="ECO:0007669"/>
    <property type="project" value="InterPro"/>
</dbReference>
<name>A0A0S4IVD2_BODSA</name>
<dbReference type="OrthoDB" id="6415790at2759"/>
<protein>
    <submittedName>
        <fullName evidence="2">Uncharacterized protein</fullName>
    </submittedName>
</protein>
<dbReference type="Proteomes" id="UP000051952">
    <property type="component" value="Unassembled WGS sequence"/>
</dbReference>
<dbReference type="GO" id="GO:0016020">
    <property type="term" value="C:membrane"/>
    <property type="evidence" value="ECO:0007669"/>
    <property type="project" value="InterPro"/>
</dbReference>
<keyword evidence="3" id="KW-1185">Reference proteome</keyword>
<evidence type="ECO:0000256" key="1">
    <source>
        <dbReference type="SAM" id="Phobius"/>
    </source>
</evidence>
<keyword evidence="1" id="KW-0472">Membrane</keyword>
<gene>
    <name evidence="2" type="ORF">BSAL_68835c</name>
</gene>
<feature type="transmembrane region" description="Helical" evidence="1">
    <location>
        <begin position="12"/>
        <end position="40"/>
    </location>
</feature>
<sequence>MSLVSKRESWLHIFHCVVMALLYLCQGLVTGSLSSLSILLVEVVPTFTTSQAAILGLPMYVFALKFIWAPIVDRCYSRWLAGERSAPQPPRSKHEKSTSSWTVHRRVQYVVPLQLCMTSFFATLAWWSAPFHAAADGGDRADEVFLKWAATVDGSWLIAALFF</sequence>
<feature type="transmembrane region" description="Helical" evidence="1">
    <location>
        <begin position="52"/>
        <end position="71"/>
    </location>
</feature>
<dbReference type="GO" id="GO:0008521">
    <property type="term" value="F:acetyl-CoA transmembrane transporter activity"/>
    <property type="evidence" value="ECO:0007669"/>
    <property type="project" value="InterPro"/>
</dbReference>